<proteinExistence type="inferred from homology"/>
<keyword evidence="7" id="KW-0472">Membrane</keyword>
<dbReference type="InterPro" id="IPR050388">
    <property type="entry name" value="ABC_Ni/Peptide_Import"/>
</dbReference>
<evidence type="ECO:0000313" key="9">
    <source>
        <dbReference type="EMBL" id="MEI4769084.1"/>
    </source>
</evidence>
<dbReference type="InterPro" id="IPR003593">
    <property type="entry name" value="AAA+_ATPase"/>
</dbReference>
<dbReference type="NCBIfam" id="TIGR01727">
    <property type="entry name" value="oligo_HPY"/>
    <property type="match status" value="1"/>
</dbReference>
<keyword evidence="5" id="KW-0547">Nucleotide-binding</keyword>
<sequence length="337" mass="37267">MDNTILKVNNLQTHFTSDSGVVKAVDGVSFKVAKGETLGIVGESGSGKSVTSLSIMGLLKDTSGKIAGGEIFYEGKDLTKANENQMRKIRGNDIAMIFQEPMTSLNPVYKIGRQLEEAIILHLKFSKKQARKRAIEMLTAVGISRPEKIVHEYPHQLSGGMRQRVMISMAMACGPKVLIADEPTTALDVTIQAQILDLMRNLTKLSNTAILLITHDLGVVAEMCDRVVVMYAGRAVEESDVHSIFKNPKHPYTQGLLESIPKIGVRVERLQSIPGNVPIPSNMPEGCKFAPRCKFAMDICWEEEPEFKEVSFQHFSKCWLNEEVSQNAKKFVGSTQC</sequence>
<dbReference type="SUPFAM" id="SSF52540">
    <property type="entry name" value="P-loop containing nucleoside triphosphate hydrolases"/>
    <property type="match status" value="1"/>
</dbReference>
<comment type="caution">
    <text evidence="9">The sequence shown here is derived from an EMBL/GenBank/DDBJ whole genome shotgun (WGS) entry which is preliminary data.</text>
</comment>
<comment type="similarity">
    <text evidence="2">Belongs to the ABC transporter superfamily.</text>
</comment>
<organism evidence="9 10">
    <name type="scientific">Psychrobacillus mangrovi</name>
    <dbReference type="NCBI Taxonomy" id="3117745"/>
    <lineage>
        <taxon>Bacteria</taxon>
        <taxon>Bacillati</taxon>
        <taxon>Bacillota</taxon>
        <taxon>Bacilli</taxon>
        <taxon>Bacillales</taxon>
        <taxon>Bacillaceae</taxon>
        <taxon>Psychrobacillus</taxon>
    </lineage>
</organism>
<name>A0ABU8F250_9BACI</name>
<evidence type="ECO:0000256" key="6">
    <source>
        <dbReference type="ARBA" id="ARBA00022840"/>
    </source>
</evidence>
<evidence type="ECO:0000256" key="7">
    <source>
        <dbReference type="ARBA" id="ARBA00023136"/>
    </source>
</evidence>
<evidence type="ECO:0000256" key="2">
    <source>
        <dbReference type="ARBA" id="ARBA00005417"/>
    </source>
</evidence>
<evidence type="ECO:0000313" key="10">
    <source>
        <dbReference type="Proteomes" id="UP001364890"/>
    </source>
</evidence>
<dbReference type="CDD" id="cd03257">
    <property type="entry name" value="ABC_NikE_OppD_transporters"/>
    <property type="match status" value="1"/>
</dbReference>
<dbReference type="InterPro" id="IPR003439">
    <property type="entry name" value="ABC_transporter-like_ATP-bd"/>
</dbReference>
<dbReference type="PANTHER" id="PTHR43297:SF2">
    <property type="entry name" value="DIPEPTIDE TRANSPORT ATP-BINDING PROTEIN DPPD"/>
    <property type="match status" value="1"/>
</dbReference>
<reference evidence="9 10" key="1">
    <citation type="submission" date="2024-01" db="EMBL/GenBank/DDBJ databases">
        <title>Seven novel Bacillus-like species.</title>
        <authorList>
            <person name="Liu G."/>
        </authorList>
    </citation>
    <scope>NUCLEOTIDE SEQUENCE [LARGE SCALE GENOMIC DNA]</scope>
    <source>
        <strain evidence="9 10">FJAT-51614</strain>
    </source>
</reference>
<dbReference type="Gene3D" id="3.40.50.300">
    <property type="entry name" value="P-loop containing nucleotide triphosphate hydrolases"/>
    <property type="match status" value="1"/>
</dbReference>
<evidence type="ECO:0000256" key="3">
    <source>
        <dbReference type="ARBA" id="ARBA00022448"/>
    </source>
</evidence>
<evidence type="ECO:0000256" key="1">
    <source>
        <dbReference type="ARBA" id="ARBA00004202"/>
    </source>
</evidence>
<keyword evidence="3" id="KW-0813">Transport</keyword>
<comment type="subcellular location">
    <subcellularLocation>
        <location evidence="1">Cell membrane</location>
        <topology evidence="1">Peripheral membrane protein</topology>
    </subcellularLocation>
</comment>
<keyword evidence="4" id="KW-1003">Cell membrane</keyword>
<dbReference type="EMBL" id="JBAWSY010000002">
    <property type="protein sequence ID" value="MEI4769084.1"/>
    <property type="molecule type" value="Genomic_DNA"/>
</dbReference>
<dbReference type="InterPro" id="IPR027417">
    <property type="entry name" value="P-loop_NTPase"/>
</dbReference>
<keyword evidence="6 9" id="KW-0067">ATP-binding</keyword>
<dbReference type="InterPro" id="IPR017871">
    <property type="entry name" value="ABC_transporter-like_CS"/>
</dbReference>
<dbReference type="PANTHER" id="PTHR43297">
    <property type="entry name" value="OLIGOPEPTIDE TRANSPORT ATP-BINDING PROTEIN APPD"/>
    <property type="match status" value="1"/>
</dbReference>
<protein>
    <submittedName>
        <fullName evidence="9">ABC transporter ATP-binding protein</fullName>
    </submittedName>
</protein>
<dbReference type="Proteomes" id="UP001364890">
    <property type="component" value="Unassembled WGS sequence"/>
</dbReference>
<dbReference type="Pfam" id="PF00005">
    <property type="entry name" value="ABC_tran"/>
    <property type="match status" value="1"/>
</dbReference>
<dbReference type="Pfam" id="PF08352">
    <property type="entry name" value="oligo_HPY"/>
    <property type="match status" value="1"/>
</dbReference>
<evidence type="ECO:0000256" key="4">
    <source>
        <dbReference type="ARBA" id="ARBA00022475"/>
    </source>
</evidence>
<dbReference type="PROSITE" id="PS50893">
    <property type="entry name" value="ABC_TRANSPORTER_2"/>
    <property type="match status" value="1"/>
</dbReference>
<dbReference type="RefSeq" id="WP_336496629.1">
    <property type="nucleotide sequence ID" value="NZ_JBAWSY010000002.1"/>
</dbReference>
<keyword evidence="10" id="KW-1185">Reference proteome</keyword>
<dbReference type="PROSITE" id="PS00211">
    <property type="entry name" value="ABC_TRANSPORTER_1"/>
    <property type="match status" value="1"/>
</dbReference>
<feature type="domain" description="ABC transporter" evidence="8">
    <location>
        <begin position="6"/>
        <end position="257"/>
    </location>
</feature>
<accession>A0ABU8F250</accession>
<dbReference type="GO" id="GO:0005524">
    <property type="term" value="F:ATP binding"/>
    <property type="evidence" value="ECO:0007669"/>
    <property type="project" value="UniProtKB-KW"/>
</dbReference>
<evidence type="ECO:0000259" key="8">
    <source>
        <dbReference type="PROSITE" id="PS50893"/>
    </source>
</evidence>
<evidence type="ECO:0000256" key="5">
    <source>
        <dbReference type="ARBA" id="ARBA00022741"/>
    </source>
</evidence>
<dbReference type="InterPro" id="IPR013563">
    <property type="entry name" value="Oligopep_ABC_C"/>
</dbReference>
<gene>
    <name evidence="9" type="ORF">WAX74_05340</name>
</gene>
<dbReference type="SMART" id="SM00382">
    <property type="entry name" value="AAA"/>
    <property type="match status" value="1"/>
</dbReference>